<reference evidence="3" key="1">
    <citation type="journal article" date="2019" name="Int. J. Syst. Evol. Microbiol.">
        <title>The Global Catalogue of Microorganisms (GCM) 10K type strain sequencing project: providing services to taxonomists for standard genome sequencing and annotation.</title>
        <authorList>
            <consortium name="The Broad Institute Genomics Platform"/>
            <consortium name="The Broad Institute Genome Sequencing Center for Infectious Disease"/>
            <person name="Wu L."/>
            <person name="Ma J."/>
        </authorList>
    </citation>
    <scope>NUCLEOTIDE SEQUENCE [LARGE SCALE GENOMIC DNA]</scope>
    <source>
        <strain evidence="3">CCM 7043</strain>
    </source>
</reference>
<accession>A0ABW4EZU9</accession>
<comment type="caution">
    <text evidence="2">The sequence shown here is derived from an EMBL/GenBank/DDBJ whole genome shotgun (WGS) entry which is preliminary data.</text>
</comment>
<evidence type="ECO:0000256" key="1">
    <source>
        <dbReference type="SAM" id="MobiDB-lite"/>
    </source>
</evidence>
<organism evidence="2 3">
    <name type="scientific">Pseudonocardia yunnanensis</name>
    <dbReference type="NCBI Taxonomy" id="58107"/>
    <lineage>
        <taxon>Bacteria</taxon>
        <taxon>Bacillati</taxon>
        <taxon>Actinomycetota</taxon>
        <taxon>Actinomycetes</taxon>
        <taxon>Pseudonocardiales</taxon>
        <taxon>Pseudonocardiaceae</taxon>
        <taxon>Pseudonocardia</taxon>
    </lineage>
</organism>
<dbReference type="Proteomes" id="UP001597114">
    <property type="component" value="Unassembled WGS sequence"/>
</dbReference>
<sequence length="132" mass="12891">MPVAVTVAGPVDLGGTVAAIGPLSRGSPIGALGSGSAAVTIGRTGQVSLVPIAVPAPPLPPATAIRARGASPSTGRTASSRSAELGHRHLAAGARKLRGVEEGNGGRSGLPHTLDRSILVGSIVGRSVVGWE</sequence>
<feature type="compositionally biased region" description="Polar residues" evidence="1">
    <location>
        <begin position="71"/>
        <end position="82"/>
    </location>
</feature>
<evidence type="ECO:0000313" key="2">
    <source>
        <dbReference type="EMBL" id="MFD1519609.1"/>
    </source>
</evidence>
<evidence type="ECO:0000313" key="3">
    <source>
        <dbReference type="Proteomes" id="UP001597114"/>
    </source>
</evidence>
<gene>
    <name evidence="2" type="ORF">ACFSJD_19100</name>
</gene>
<name>A0ABW4EZU9_9PSEU</name>
<keyword evidence="3" id="KW-1185">Reference proteome</keyword>
<proteinExistence type="predicted"/>
<feature type="region of interest" description="Disordered" evidence="1">
    <location>
        <begin position="60"/>
        <end position="88"/>
    </location>
</feature>
<dbReference type="EMBL" id="JBHUCO010000018">
    <property type="protein sequence ID" value="MFD1519609.1"/>
    <property type="molecule type" value="Genomic_DNA"/>
</dbReference>
<protein>
    <submittedName>
        <fullName evidence="2">Uncharacterized protein</fullName>
    </submittedName>
</protein>
<dbReference type="RefSeq" id="WP_344725270.1">
    <property type="nucleotide sequence ID" value="NZ_BAAAUS010000030.1"/>
</dbReference>